<proteinExistence type="inferred from homology"/>
<dbReference type="Proteomes" id="UP000248330">
    <property type="component" value="Unassembled WGS sequence"/>
</dbReference>
<keyword evidence="8 9" id="KW-0975">Bacterial flagellum</keyword>
<dbReference type="InterPro" id="IPR006305">
    <property type="entry name" value="FliQ"/>
</dbReference>
<comment type="caution">
    <text evidence="10">The sequence shown here is derived from an EMBL/GenBank/DDBJ whole genome shotgun (WGS) entry which is preliminary data.</text>
</comment>
<comment type="subcellular location">
    <subcellularLocation>
        <location evidence="1 9">Cell membrane</location>
        <topology evidence="1">Multi-pass membrane protein</topology>
    </subcellularLocation>
    <subcellularLocation>
        <location evidence="9">Bacterial flagellum basal body</location>
    </subcellularLocation>
</comment>
<keyword evidence="5 9" id="KW-0812">Transmembrane</keyword>
<gene>
    <name evidence="9" type="primary">fliQ</name>
    <name evidence="10" type="ORF">C8D93_10832</name>
</gene>
<accession>A0A318E9D1</accession>
<comment type="function">
    <text evidence="9">Role in flagellar biosynthesis.</text>
</comment>
<dbReference type="PRINTS" id="PR00952">
    <property type="entry name" value="TYPE3IMQPROT"/>
</dbReference>
<evidence type="ECO:0000256" key="1">
    <source>
        <dbReference type="ARBA" id="ARBA00004651"/>
    </source>
</evidence>
<keyword evidence="4 9" id="KW-1003">Cell membrane</keyword>
<dbReference type="GO" id="GO:0005886">
    <property type="term" value="C:plasma membrane"/>
    <property type="evidence" value="ECO:0007669"/>
    <property type="project" value="UniProtKB-SubCell"/>
</dbReference>
<dbReference type="Pfam" id="PF01313">
    <property type="entry name" value="Bac_export_3"/>
    <property type="match status" value="1"/>
</dbReference>
<reference evidence="10 11" key="1">
    <citation type="submission" date="2018-04" db="EMBL/GenBank/DDBJ databases">
        <title>Genomic Encyclopedia of Type Strains, Phase IV (KMG-IV): sequencing the most valuable type-strain genomes for metagenomic binning, comparative biology and taxonomic classification.</title>
        <authorList>
            <person name="Goeker M."/>
        </authorList>
    </citation>
    <scope>NUCLEOTIDE SEQUENCE [LARGE SCALE GENOMIC DNA]</scope>
    <source>
        <strain evidence="10 11">DSM 104150</strain>
    </source>
</reference>
<keyword evidence="7 9" id="KW-0472">Membrane</keyword>
<keyword evidence="11" id="KW-1185">Reference proteome</keyword>
<dbReference type="EMBL" id="QICN01000008">
    <property type="protein sequence ID" value="PXV66060.1"/>
    <property type="molecule type" value="Genomic_DNA"/>
</dbReference>
<keyword evidence="10" id="KW-0966">Cell projection</keyword>
<evidence type="ECO:0000256" key="2">
    <source>
        <dbReference type="ARBA" id="ARBA00006156"/>
    </source>
</evidence>
<evidence type="ECO:0000313" key="11">
    <source>
        <dbReference type="Proteomes" id="UP000248330"/>
    </source>
</evidence>
<evidence type="ECO:0000256" key="9">
    <source>
        <dbReference type="RuleBase" id="RU364090"/>
    </source>
</evidence>
<sequence>MTPESVLTIGRDALALGILLGAPLLLTALAVGVLVGVFQAATQINEMTLSFIPKLLAMAAVAVVAGPWMLRLLIEYTRRLVESIPGLLA</sequence>
<dbReference type="GO" id="GO:0009425">
    <property type="term" value="C:bacterial-type flagellum basal body"/>
    <property type="evidence" value="ECO:0007669"/>
    <property type="project" value="UniProtKB-SubCell"/>
</dbReference>
<dbReference type="PIRSF" id="PIRSF004669">
    <property type="entry name" value="FliQ"/>
    <property type="match status" value="1"/>
</dbReference>
<name>A0A318E9D1_9GAMM</name>
<keyword evidence="10" id="KW-0969">Cilium</keyword>
<protein>
    <recommendedName>
        <fullName evidence="3 9">Flagellar biosynthetic protein FliQ</fullName>
    </recommendedName>
</protein>
<feature type="transmembrane region" description="Helical" evidence="9">
    <location>
        <begin position="12"/>
        <end position="35"/>
    </location>
</feature>
<evidence type="ECO:0000313" key="10">
    <source>
        <dbReference type="EMBL" id="PXV66060.1"/>
    </source>
</evidence>
<evidence type="ECO:0000256" key="4">
    <source>
        <dbReference type="ARBA" id="ARBA00022475"/>
    </source>
</evidence>
<keyword evidence="6 9" id="KW-1133">Transmembrane helix</keyword>
<dbReference type="AlphaFoldDB" id="A0A318E9D1"/>
<organism evidence="10 11">
    <name type="scientific">Sinimarinibacterium flocculans</name>
    <dbReference type="NCBI Taxonomy" id="985250"/>
    <lineage>
        <taxon>Bacteria</taxon>
        <taxon>Pseudomonadati</taxon>
        <taxon>Pseudomonadota</taxon>
        <taxon>Gammaproteobacteria</taxon>
        <taxon>Nevskiales</taxon>
        <taxon>Nevskiaceae</taxon>
        <taxon>Sinimarinibacterium</taxon>
    </lineage>
</organism>
<keyword evidence="10" id="KW-0282">Flagellum</keyword>
<evidence type="ECO:0000256" key="8">
    <source>
        <dbReference type="ARBA" id="ARBA00023143"/>
    </source>
</evidence>
<dbReference type="GO" id="GO:0009306">
    <property type="term" value="P:protein secretion"/>
    <property type="evidence" value="ECO:0007669"/>
    <property type="project" value="InterPro"/>
</dbReference>
<evidence type="ECO:0000256" key="5">
    <source>
        <dbReference type="ARBA" id="ARBA00022692"/>
    </source>
</evidence>
<dbReference type="NCBIfam" id="TIGR01402">
    <property type="entry name" value="fliQ"/>
    <property type="match status" value="1"/>
</dbReference>
<dbReference type="InterPro" id="IPR002191">
    <property type="entry name" value="Bac_export_3"/>
</dbReference>
<dbReference type="GO" id="GO:0044780">
    <property type="term" value="P:bacterial-type flagellum assembly"/>
    <property type="evidence" value="ECO:0007669"/>
    <property type="project" value="InterPro"/>
</dbReference>
<comment type="similarity">
    <text evidence="2 9">Belongs to the FliQ/MopD/SpaQ family.</text>
</comment>
<evidence type="ECO:0000256" key="3">
    <source>
        <dbReference type="ARBA" id="ARBA00021718"/>
    </source>
</evidence>
<evidence type="ECO:0000256" key="7">
    <source>
        <dbReference type="ARBA" id="ARBA00023136"/>
    </source>
</evidence>
<evidence type="ECO:0000256" key="6">
    <source>
        <dbReference type="ARBA" id="ARBA00022989"/>
    </source>
</evidence>
<dbReference type="PANTHER" id="PTHR34040:SF2">
    <property type="entry name" value="FLAGELLAR BIOSYNTHETIC PROTEIN FLIQ"/>
    <property type="match status" value="1"/>
</dbReference>
<dbReference type="PANTHER" id="PTHR34040">
    <property type="entry name" value="FLAGELLAR BIOSYNTHETIC PROTEIN FLIQ"/>
    <property type="match status" value="1"/>
</dbReference>
<dbReference type="RefSeq" id="WP_110265835.1">
    <property type="nucleotide sequence ID" value="NZ_CAKZQT010000026.1"/>
</dbReference>
<feature type="transmembrane region" description="Helical" evidence="9">
    <location>
        <begin position="55"/>
        <end position="74"/>
    </location>
</feature>